<keyword evidence="5 7" id="KW-1133">Transmembrane helix</keyword>
<keyword evidence="4 7" id="KW-0812">Transmembrane</keyword>
<proteinExistence type="predicted"/>
<feature type="transmembrane region" description="Helical" evidence="7">
    <location>
        <begin position="132"/>
        <end position="153"/>
    </location>
</feature>
<dbReference type="InterPro" id="IPR047135">
    <property type="entry name" value="YsiQ"/>
</dbReference>
<dbReference type="Pfam" id="PF01554">
    <property type="entry name" value="MatE"/>
    <property type="match status" value="2"/>
</dbReference>
<feature type="transmembrane region" description="Helical" evidence="7">
    <location>
        <begin position="12"/>
        <end position="31"/>
    </location>
</feature>
<evidence type="ECO:0000256" key="1">
    <source>
        <dbReference type="ARBA" id="ARBA00004651"/>
    </source>
</evidence>
<evidence type="ECO:0000313" key="8">
    <source>
        <dbReference type="EMBL" id="MBJ6360683.1"/>
    </source>
</evidence>
<dbReference type="GO" id="GO:0042910">
    <property type="term" value="F:xenobiotic transmembrane transporter activity"/>
    <property type="evidence" value="ECO:0007669"/>
    <property type="project" value="InterPro"/>
</dbReference>
<evidence type="ECO:0000313" key="9">
    <source>
        <dbReference type="Proteomes" id="UP000640274"/>
    </source>
</evidence>
<evidence type="ECO:0000256" key="4">
    <source>
        <dbReference type="ARBA" id="ARBA00022692"/>
    </source>
</evidence>
<keyword evidence="3" id="KW-1003">Cell membrane</keyword>
<sequence>MKIQDKSKKTKYSLWLLAWPIFIELFLQFLIGAVDTLMVSRISDNAVAVVGISNQLFNALTTLFATVASGAGIVIAQKLGSRKEEEARTVAIIALKVSAAIGFGLSMLLVLFPRPIAIMLQLPHDLLPLAETYIAIAGGGMILAAIMTALSTAIRSTGNTKAPMYTAVGMNIIHIILNYCFIFGALGIPQMGLTGVAISTVASRLLATFVLLFIFLGAFQRRIEIKDIRVFDGKLFKEVMAIGWPLGVSMANWVFSQLAIFSFLAILGSLELAARTYMNTLESFCFLLGYSLALAVQIQIANQYGAGKTKEAYNSLYRALVVGLPLVTVNALIVVLLGKYVLGLFTSDADILALCSSLLLLNLVLQPGKMINMALGNALNAVGDTRFTMVISLFSMWIVATGFSYYLGVSMGWGIVAIYACMIADEYLRGVLSFFRWRDRKYLRTREESLKREQELAVGRQAESGVIVEV</sequence>
<comment type="caution">
    <text evidence="8">The sequence shown here is derived from an EMBL/GenBank/DDBJ whole genome shotgun (WGS) entry which is preliminary data.</text>
</comment>
<evidence type="ECO:0000256" key="7">
    <source>
        <dbReference type="SAM" id="Phobius"/>
    </source>
</evidence>
<dbReference type="CDD" id="cd13134">
    <property type="entry name" value="MATE_like_8"/>
    <property type="match status" value="1"/>
</dbReference>
<feature type="transmembrane region" description="Helical" evidence="7">
    <location>
        <begin position="165"/>
        <end position="188"/>
    </location>
</feature>
<feature type="transmembrane region" description="Helical" evidence="7">
    <location>
        <begin position="194"/>
        <end position="219"/>
    </location>
</feature>
<dbReference type="PANTHER" id="PTHR42925:SF2">
    <property type="entry name" value="NA+ DRIVEN MULTIDRUG EFFLUX PUMP"/>
    <property type="match status" value="1"/>
</dbReference>
<reference evidence="8" key="1">
    <citation type="submission" date="2020-12" db="EMBL/GenBank/DDBJ databases">
        <authorList>
            <person name="Huq M.A."/>
        </authorList>
    </citation>
    <scope>NUCLEOTIDE SEQUENCE</scope>
    <source>
        <strain evidence="8">MAHUQ-46</strain>
    </source>
</reference>
<dbReference type="Proteomes" id="UP000640274">
    <property type="component" value="Unassembled WGS sequence"/>
</dbReference>
<dbReference type="EMBL" id="JAELUP010000013">
    <property type="protein sequence ID" value="MBJ6360683.1"/>
    <property type="molecule type" value="Genomic_DNA"/>
</dbReference>
<evidence type="ECO:0000256" key="2">
    <source>
        <dbReference type="ARBA" id="ARBA00022448"/>
    </source>
</evidence>
<comment type="subcellular location">
    <subcellularLocation>
        <location evidence="1">Cell membrane</location>
        <topology evidence="1">Multi-pass membrane protein</topology>
    </subcellularLocation>
</comment>
<keyword evidence="2" id="KW-0813">Transport</keyword>
<keyword evidence="9" id="KW-1185">Reference proteome</keyword>
<feature type="transmembrane region" description="Helical" evidence="7">
    <location>
        <begin position="386"/>
        <end position="407"/>
    </location>
</feature>
<gene>
    <name evidence="8" type="ORF">JFN88_05030</name>
</gene>
<dbReference type="InterPro" id="IPR002528">
    <property type="entry name" value="MATE_fam"/>
</dbReference>
<feature type="transmembrane region" description="Helical" evidence="7">
    <location>
        <begin position="56"/>
        <end position="77"/>
    </location>
</feature>
<dbReference type="PIRSF" id="PIRSF006603">
    <property type="entry name" value="DinF"/>
    <property type="match status" value="1"/>
</dbReference>
<keyword evidence="6 7" id="KW-0472">Membrane</keyword>
<evidence type="ECO:0000256" key="5">
    <source>
        <dbReference type="ARBA" id="ARBA00022989"/>
    </source>
</evidence>
<dbReference type="NCBIfam" id="TIGR00797">
    <property type="entry name" value="matE"/>
    <property type="match status" value="1"/>
</dbReference>
<feature type="transmembrane region" description="Helical" evidence="7">
    <location>
        <begin position="316"/>
        <end position="338"/>
    </location>
</feature>
<dbReference type="GO" id="GO:0005886">
    <property type="term" value="C:plasma membrane"/>
    <property type="evidence" value="ECO:0007669"/>
    <property type="project" value="UniProtKB-SubCell"/>
</dbReference>
<accession>A0A934MPA5</accession>
<organism evidence="8 9">
    <name type="scientific">Paenibacillus roseus</name>
    <dbReference type="NCBI Taxonomy" id="2798579"/>
    <lineage>
        <taxon>Bacteria</taxon>
        <taxon>Bacillati</taxon>
        <taxon>Bacillota</taxon>
        <taxon>Bacilli</taxon>
        <taxon>Bacillales</taxon>
        <taxon>Paenibacillaceae</taxon>
        <taxon>Paenibacillus</taxon>
    </lineage>
</organism>
<feature type="transmembrane region" description="Helical" evidence="7">
    <location>
        <begin position="89"/>
        <end position="112"/>
    </location>
</feature>
<dbReference type="GO" id="GO:0015297">
    <property type="term" value="F:antiporter activity"/>
    <property type="evidence" value="ECO:0007669"/>
    <property type="project" value="InterPro"/>
</dbReference>
<evidence type="ECO:0000256" key="3">
    <source>
        <dbReference type="ARBA" id="ARBA00022475"/>
    </source>
</evidence>
<name>A0A934MPA5_9BACL</name>
<dbReference type="InterPro" id="IPR048279">
    <property type="entry name" value="MdtK-like"/>
</dbReference>
<evidence type="ECO:0000256" key="6">
    <source>
        <dbReference type="ARBA" id="ARBA00023136"/>
    </source>
</evidence>
<feature type="transmembrane region" description="Helical" evidence="7">
    <location>
        <begin position="239"/>
        <end position="267"/>
    </location>
</feature>
<feature type="transmembrane region" description="Helical" evidence="7">
    <location>
        <begin position="413"/>
        <end position="435"/>
    </location>
</feature>
<dbReference type="AlphaFoldDB" id="A0A934MPA5"/>
<dbReference type="PANTHER" id="PTHR42925">
    <property type="entry name" value="MULTIDRUG AND TOXIN EFFLUX PROTEIN MATE FAMILY"/>
    <property type="match status" value="1"/>
</dbReference>
<feature type="transmembrane region" description="Helical" evidence="7">
    <location>
        <begin position="344"/>
        <end position="365"/>
    </location>
</feature>
<protein>
    <submittedName>
        <fullName evidence="8">MATE family efflux transporter</fullName>
    </submittedName>
</protein>
<dbReference type="RefSeq" id="WP_199018237.1">
    <property type="nucleotide sequence ID" value="NZ_JAELUP010000013.1"/>
</dbReference>